<dbReference type="SUPFAM" id="SSF48403">
    <property type="entry name" value="Ankyrin repeat"/>
    <property type="match status" value="1"/>
</dbReference>
<feature type="repeat" description="ANK" evidence="3">
    <location>
        <begin position="599"/>
        <end position="631"/>
    </location>
</feature>
<feature type="compositionally biased region" description="Basic and acidic residues" evidence="4">
    <location>
        <begin position="374"/>
        <end position="388"/>
    </location>
</feature>
<reference evidence="5 6" key="1">
    <citation type="submission" date="2018-02" db="EMBL/GenBank/DDBJ databases">
        <title>The genomes of Aspergillus section Nigri reveals drivers in fungal speciation.</title>
        <authorList>
            <consortium name="DOE Joint Genome Institute"/>
            <person name="Vesth T.C."/>
            <person name="Nybo J."/>
            <person name="Theobald S."/>
            <person name="Brandl J."/>
            <person name="Frisvad J.C."/>
            <person name="Nielsen K.F."/>
            <person name="Lyhne E.K."/>
            <person name="Kogle M.E."/>
            <person name="Kuo A."/>
            <person name="Riley R."/>
            <person name="Clum A."/>
            <person name="Nolan M."/>
            <person name="Lipzen A."/>
            <person name="Salamov A."/>
            <person name="Henrissat B."/>
            <person name="Wiebenga A."/>
            <person name="De vries R.P."/>
            <person name="Grigoriev I.V."/>
            <person name="Mortensen U.H."/>
            <person name="Andersen M.R."/>
            <person name="Baker S.E."/>
        </authorList>
    </citation>
    <scope>NUCLEOTIDE SEQUENCE [LARGE SCALE GENOMIC DNA]</scope>
    <source>
        <strain evidence="5 6">CBS 114.80</strain>
    </source>
</reference>
<dbReference type="Gene3D" id="1.25.40.20">
    <property type="entry name" value="Ankyrin repeat-containing domain"/>
    <property type="match status" value="2"/>
</dbReference>
<evidence type="ECO:0000313" key="5">
    <source>
        <dbReference type="EMBL" id="PYI31762.1"/>
    </source>
</evidence>
<evidence type="ECO:0000313" key="6">
    <source>
        <dbReference type="Proteomes" id="UP000248817"/>
    </source>
</evidence>
<dbReference type="PANTHER" id="PTHR24198">
    <property type="entry name" value="ANKYRIN REPEAT AND PROTEIN KINASE DOMAIN-CONTAINING PROTEIN"/>
    <property type="match status" value="1"/>
</dbReference>
<evidence type="ECO:0000256" key="4">
    <source>
        <dbReference type="SAM" id="MobiDB-lite"/>
    </source>
</evidence>
<feature type="region of interest" description="Disordered" evidence="4">
    <location>
        <begin position="1"/>
        <end position="418"/>
    </location>
</feature>
<keyword evidence="1" id="KW-0677">Repeat</keyword>
<feature type="region of interest" description="Disordered" evidence="4">
    <location>
        <begin position="447"/>
        <end position="488"/>
    </location>
</feature>
<feature type="compositionally biased region" description="Basic residues" evidence="4">
    <location>
        <begin position="389"/>
        <end position="398"/>
    </location>
</feature>
<feature type="compositionally biased region" description="Basic and acidic residues" evidence="4">
    <location>
        <begin position="145"/>
        <end position="166"/>
    </location>
</feature>
<feature type="compositionally biased region" description="Low complexity" evidence="4">
    <location>
        <begin position="174"/>
        <end position="184"/>
    </location>
</feature>
<evidence type="ECO:0000256" key="2">
    <source>
        <dbReference type="ARBA" id="ARBA00023043"/>
    </source>
</evidence>
<dbReference type="Proteomes" id="UP000248817">
    <property type="component" value="Unassembled WGS sequence"/>
</dbReference>
<sequence length="889" mass="97749">MARPSRQKRAAKMRANLRRREAQQQQRQNGSPQQTENQPSTEGEMQLATDENDIPIDMPAQLENNIANENELSESPKQAIQPTTDADAANTEGAIMPSTQHDTKPADENEAPQSPPQLEQPPNDAKETTDDVSVLSTQFETPASGDEHQQHANRHTEDSTHIKEETETTAQHETNPTTNTPVTVKQEETQPTDTEEITERVSQLAKKRRKRPVRAPQPRIPAPQAPARTQPTTNKPPAPKTSKRKASAPAETIDLSSPNPSPKKRKARATAEVIDLCSPGPSPKDPGQRQSPKNLRKRKPADPPATGPIKRARSSMPTSPRRTRSYTRQAAQQPPQAQPKDYPPKRRGARRVEWADRETRKQPPVAQQDATGLKTEEQPRRVLRDRSQIRKPGHAHSQVKREPASQPPHTPTPEETPFHTPLQQALLHQTQAVTNTTFDVLERQLATTQTTATRHARSTLNSITTTTTDTETDTDTDPDTDTDHAHDPIPPLALGQVLNVAKYFNTNILSRLTQTCKTLYRNLVQELHLRQHATVIPDRAWQTQIRLSAADAEGRRSVEWLPSTGYYPGPMELATQHGRVDDVRSYLLRGADRDGLNAYGMRPLRWAVATGQLEIVQLLLEDEADPNLADADGGGGALAGPFVGADGATETMIETLLAAGAQLVSMEAVAAVIHARKSVEYLKHALANGSARTVGQLRGPSNCTALHVAAQTGQKAVVGVLLAETAGLALDAVNDHGQSALHFALRDGNEETALALIDAGCALDRLDNFNRDALALAVERGYAEVVRALLEAPPEAGVDFRATRKYGHRPSAEMTHLEGAFTFRRFGIMKQLLLGREHAVDEVLQRRCRELARTDPTYGELCEDVALLMGSCMLGFDSEEREREGEDDD</sequence>
<feature type="compositionally biased region" description="Low complexity" evidence="4">
    <location>
        <begin position="23"/>
        <end position="34"/>
    </location>
</feature>
<feature type="compositionally biased region" description="Acidic residues" evidence="4">
    <location>
        <begin position="470"/>
        <end position="480"/>
    </location>
</feature>
<dbReference type="AlphaFoldDB" id="A0A2V5I9H1"/>
<organism evidence="5 6">
    <name type="scientific">Aspergillus indologenus CBS 114.80</name>
    <dbReference type="NCBI Taxonomy" id="1450541"/>
    <lineage>
        <taxon>Eukaryota</taxon>
        <taxon>Fungi</taxon>
        <taxon>Dikarya</taxon>
        <taxon>Ascomycota</taxon>
        <taxon>Pezizomycotina</taxon>
        <taxon>Eurotiomycetes</taxon>
        <taxon>Eurotiomycetidae</taxon>
        <taxon>Eurotiales</taxon>
        <taxon>Aspergillaceae</taxon>
        <taxon>Aspergillus</taxon>
        <taxon>Aspergillus subgen. Circumdati</taxon>
    </lineage>
</organism>
<feature type="compositionally biased region" description="Basic and acidic residues" evidence="4">
    <location>
        <begin position="350"/>
        <end position="361"/>
    </location>
</feature>
<keyword evidence="2 3" id="KW-0040">ANK repeat</keyword>
<feature type="compositionally biased region" description="Low complexity" evidence="4">
    <location>
        <begin position="314"/>
        <end position="339"/>
    </location>
</feature>
<dbReference type="PROSITE" id="PS50088">
    <property type="entry name" value="ANK_REPEAT"/>
    <property type="match status" value="2"/>
</dbReference>
<dbReference type="PANTHER" id="PTHR24198:SF165">
    <property type="entry name" value="ANKYRIN REPEAT-CONTAINING PROTEIN-RELATED"/>
    <property type="match status" value="1"/>
</dbReference>
<dbReference type="PROSITE" id="PS50297">
    <property type="entry name" value="ANK_REP_REGION"/>
    <property type="match status" value="2"/>
</dbReference>
<protein>
    <submittedName>
        <fullName evidence="5">Uncharacterized protein</fullName>
    </submittedName>
</protein>
<dbReference type="InterPro" id="IPR002110">
    <property type="entry name" value="Ankyrin_rpt"/>
</dbReference>
<feature type="repeat" description="ANK" evidence="3">
    <location>
        <begin position="736"/>
        <end position="768"/>
    </location>
</feature>
<name>A0A2V5I9H1_9EURO</name>
<accession>A0A2V5I9H1</accession>
<dbReference type="Pfam" id="PF12796">
    <property type="entry name" value="Ank_2"/>
    <property type="match status" value="2"/>
</dbReference>
<dbReference type="InterPro" id="IPR036770">
    <property type="entry name" value="Ankyrin_rpt-contain_sf"/>
</dbReference>
<evidence type="ECO:0000256" key="1">
    <source>
        <dbReference type="ARBA" id="ARBA00022737"/>
    </source>
</evidence>
<dbReference type="EMBL" id="KZ825499">
    <property type="protein sequence ID" value="PYI31762.1"/>
    <property type="molecule type" value="Genomic_DNA"/>
</dbReference>
<gene>
    <name evidence="5" type="ORF">BP00DRAFT_474142</name>
</gene>
<evidence type="ECO:0000256" key="3">
    <source>
        <dbReference type="PROSITE-ProRule" id="PRU00023"/>
    </source>
</evidence>
<feature type="compositionally biased region" description="Basic residues" evidence="4">
    <location>
        <begin position="1"/>
        <end position="17"/>
    </location>
</feature>
<feature type="compositionally biased region" description="Polar residues" evidence="4">
    <location>
        <begin position="62"/>
        <end position="84"/>
    </location>
</feature>
<keyword evidence="6" id="KW-1185">Reference proteome</keyword>
<proteinExistence type="predicted"/>
<dbReference type="SMART" id="SM00248">
    <property type="entry name" value="ANK"/>
    <property type="match status" value="4"/>
</dbReference>